<feature type="signal peptide" evidence="1">
    <location>
        <begin position="1"/>
        <end position="29"/>
    </location>
</feature>
<keyword evidence="1" id="KW-0732">Signal</keyword>
<feature type="domain" description="Spore coat protein U/FanG" evidence="2">
    <location>
        <begin position="211"/>
        <end position="348"/>
    </location>
</feature>
<protein>
    <submittedName>
        <fullName evidence="3">Fimbrial major subunit CsuA/B family protein</fullName>
    </submittedName>
</protein>
<dbReference type="InterPro" id="IPR053167">
    <property type="entry name" value="Spore_coat_component"/>
</dbReference>
<dbReference type="SMART" id="SM00972">
    <property type="entry name" value="SCPU"/>
    <property type="match status" value="1"/>
</dbReference>
<dbReference type="RefSeq" id="WP_067723700.1">
    <property type="nucleotide sequence ID" value="NZ_JABERL010000077.1"/>
</dbReference>
<reference evidence="3 4" key="1">
    <citation type="submission" date="2020-04" db="EMBL/GenBank/DDBJ databases">
        <title>Acinetobacter Taxon 24.</title>
        <authorList>
            <person name="Nemec A."/>
            <person name="Radolfova-Krizova L."/>
            <person name="Higgins P.G."/>
            <person name="Spanelova P."/>
        </authorList>
    </citation>
    <scope>NUCLEOTIDE SEQUENCE [LARGE SCALE GENOMIC DNA]</scope>
    <source>
        <strain evidence="3 4">ANC 5380</strain>
    </source>
</reference>
<dbReference type="PANTHER" id="PTHR37089">
    <property type="entry name" value="PROTEIN U-RELATED"/>
    <property type="match status" value="1"/>
</dbReference>
<dbReference type="Proteomes" id="UP000569202">
    <property type="component" value="Unassembled WGS sequence"/>
</dbReference>
<evidence type="ECO:0000313" key="4">
    <source>
        <dbReference type="Proteomes" id="UP000569202"/>
    </source>
</evidence>
<feature type="chain" id="PRO_5030934865" evidence="1">
    <location>
        <begin position="30"/>
        <end position="352"/>
    </location>
</feature>
<accession>A0A7Y2WCE0</accession>
<dbReference type="Pfam" id="PF05229">
    <property type="entry name" value="SCPU"/>
    <property type="match status" value="1"/>
</dbReference>
<dbReference type="InterPro" id="IPR007893">
    <property type="entry name" value="Spore_coat_U/FanG"/>
</dbReference>
<dbReference type="AlphaFoldDB" id="A0A7Y2WCE0"/>
<evidence type="ECO:0000313" key="3">
    <source>
        <dbReference type="EMBL" id="NNH79311.1"/>
    </source>
</evidence>
<proteinExistence type="predicted"/>
<evidence type="ECO:0000259" key="2">
    <source>
        <dbReference type="Pfam" id="PF05229"/>
    </source>
</evidence>
<evidence type="ECO:0000256" key="1">
    <source>
        <dbReference type="SAM" id="SignalP"/>
    </source>
</evidence>
<gene>
    <name evidence="3" type="ORF">HLH17_17035</name>
</gene>
<comment type="caution">
    <text evidence="3">The sequence shown here is derived from an EMBL/GenBank/DDBJ whole genome shotgun (WGS) entry which is preliminary data.</text>
</comment>
<sequence>MNINIFQWRYSLFLILTTSLWLATSNAQADNLTVTCTAGMNTTAGSTGIVNLGTITPSNANNASIPVTLNYSCTNIGDTAGYVSVCLAVDGGDSAPGTLYPRYMKNAGSNSNPLAFTMTLPDNSIWGSRTYSTQPKEYNSGSLPISASSTITGNVSVTISLISGSNNTSATAGTYSNNFGNGNHTSLTYKSGPNNNAADCSNGKQGSFRFPFTVQATVIPSCEITATSDINLGSHSAGTTSIAGNNPNAIGVKCTNGAPYNIGLAPSNGDVNGTGGMSGTNGNPEKVSYQLLSSTGLNGKKWGNTATSTSVGNGVTGTGTGAVQTQPVYVTVPNVDFKPDNYSDRVTIKVNY</sequence>
<name>A0A7Y2WCE0_9GAMM</name>
<organism evidence="3 4">
    <name type="scientific">Acinetobacter terrae</name>
    <dbReference type="NCBI Taxonomy" id="2731247"/>
    <lineage>
        <taxon>Bacteria</taxon>
        <taxon>Pseudomonadati</taxon>
        <taxon>Pseudomonadota</taxon>
        <taxon>Gammaproteobacteria</taxon>
        <taxon>Moraxellales</taxon>
        <taxon>Moraxellaceae</taxon>
        <taxon>Acinetobacter</taxon>
        <taxon>Acinetobacter Taxon 24</taxon>
    </lineage>
</organism>
<dbReference type="EMBL" id="JABERL010000077">
    <property type="protein sequence ID" value="NNH79311.1"/>
    <property type="molecule type" value="Genomic_DNA"/>
</dbReference>